<gene>
    <name evidence="3" type="ORF">OH818_09870</name>
</gene>
<keyword evidence="4" id="KW-1185">Reference proteome</keyword>
<proteinExistence type="predicted"/>
<evidence type="ECO:0000313" key="4">
    <source>
        <dbReference type="Proteomes" id="UP001164020"/>
    </source>
</evidence>
<evidence type="ECO:0000313" key="3">
    <source>
        <dbReference type="EMBL" id="WAP70350.1"/>
    </source>
</evidence>
<keyword evidence="1 3" id="KW-0378">Hydrolase</keyword>
<dbReference type="Gene3D" id="3.40.50.1820">
    <property type="entry name" value="alpha/beta hydrolase"/>
    <property type="match status" value="1"/>
</dbReference>
<feature type="domain" description="AB hydrolase-1" evidence="2">
    <location>
        <begin position="42"/>
        <end position="95"/>
    </location>
</feature>
<dbReference type="InterPro" id="IPR050266">
    <property type="entry name" value="AB_hydrolase_sf"/>
</dbReference>
<dbReference type="GO" id="GO:0016787">
    <property type="term" value="F:hydrolase activity"/>
    <property type="evidence" value="ECO:0007669"/>
    <property type="project" value="UniProtKB-KW"/>
</dbReference>
<sequence length="111" mass="12071">MQFGRACFATPPSSAEMELFLACAAVTPSGVREALVGRPAEYAQTLQTIRVPTLVIHGEQDRVLLPATGEYTAQMVEHAKLLVYEGIGHTPFWEASDRFNADVTAFIESAT</sequence>
<accession>A0ABY7C4U8</accession>
<evidence type="ECO:0000259" key="2">
    <source>
        <dbReference type="Pfam" id="PF00561"/>
    </source>
</evidence>
<name>A0ABY7C4U8_9HYPH</name>
<dbReference type="EMBL" id="CP114029">
    <property type="protein sequence ID" value="WAP70350.1"/>
    <property type="molecule type" value="Genomic_DNA"/>
</dbReference>
<dbReference type="PANTHER" id="PTHR43798:SF31">
    <property type="entry name" value="AB HYDROLASE SUPERFAMILY PROTEIN YCLE"/>
    <property type="match status" value="1"/>
</dbReference>
<protein>
    <submittedName>
        <fullName evidence="3">Alpha/beta hydrolase</fullName>
    </submittedName>
</protein>
<dbReference type="PANTHER" id="PTHR43798">
    <property type="entry name" value="MONOACYLGLYCEROL LIPASE"/>
    <property type="match status" value="1"/>
</dbReference>
<organism evidence="3 4">
    <name type="scientific">Jiella pelagia</name>
    <dbReference type="NCBI Taxonomy" id="2986949"/>
    <lineage>
        <taxon>Bacteria</taxon>
        <taxon>Pseudomonadati</taxon>
        <taxon>Pseudomonadota</taxon>
        <taxon>Alphaproteobacteria</taxon>
        <taxon>Hyphomicrobiales</taxon>
        <taxon>Aurantimonadaceae</taxon>
        <taxon>Jiella</taxon>
    </lineage>
</organism>
<dbReference type="InterPro" id="IPR000073">
    <property type="entry name" value="AB_hydrolase_1"/>
</dbReference>
<dbReference type="SUPFAM" id="SSF53474">
    <property type="entry name" value="alpha/beta-Hydrolases"/>
    <property type="match status" value="1"/>
</dbReference>
<dbReference type="Pfam" id="PF00561">
    <property type="entry name" value="Abhydrolase_1"/>
    <property type="match status" value="1"/>
</dbReference>
<evidence type="ECO:0000256" key="1">
    <source>
        <dbReference type="ARBA" id="ARBA00022801"/>
    </source>
</evidence>
<dbReference type="InterPro" id="IPR029058">
    <property type="entry name" value="AB_hydrolase_fold"/>
</dbReference>
<dbReference type="Proteomes" id="UP001164020">
    <property type="component" value="Chromosome"/>
</dbReference>
<reference evidence="3" key="1">
    <citation type="submission" date="2022-12" db="EMBL/GenBank/DDBJ databases">
        <title>Jiella pelagia sp. nov., isolated from phosphonate enriched culture of Northwest Pacific surface seawater.</title>
        <authorList>
            <person name="Shin D.Y."/>
            <person name="Hwang C.Y."/>
        </authorList>
    </citation>
    <scope>NUCLEOTIDE SEQUENCE</scope>
    <source>
        <strain evidence="3">HL-NP1</strain>
    </source>
</reference>